<name>A0A0C2X4K7_AMAMK</name>
<dbReference type="EMBL" id="KN818226">
    <property type="protein sequence ID" value="KIL69192.1"/>
    <property type="molecule type" value="Genomic_DNA"/>
</dbReference>
<keyword evidence="2" id="KW-1185">Reference proteome</keyword>
<evidence type="ECO:0008006" key="3">
    <source>
        <dbReference type="Google" id="ProtNLM"/>
    </source>
</evidence>
<sequence>MDPSASTRYPLVNILLDSSRSLSIGEIEHSIEAGEDCGITTRSGFDTTGIKLANPAVTLHNSTNASPPYNPSLAADVVLRTSDDVDFYVIGPFLRFVSPVFVDMYTPNHGPAAEENEKKDDRPLIRLEEDSGTLRLLLDTIYPSEKAPPLTDVSLFWRVGKASKTYIMDVIEKKLQHWVISASAPT</sequence>
<protein>
    <recommendedName>
        <fullName evidence="3">BTB domain-containing protein</fullName>
    </recommendedName>
</protein>
<dbReference type="Proteomes" id="UP000054549">
    <property type="component" value="Unassembled WGS sequence"/>
</dbReference>
<dbReference type="InParanoid" id="A0A0C2X4K7"/>
<accession>A0A0C2X4K7</accession>
<proteinExistence type="predicted"/>
<reference evidence="1 2" key="1">
    <citation type="submission" date="2014-04" db="EMBL/GenBank/DDBJ databases">
        <title>Evolutionary Origins and Diversification of the Mycorrhizal Mutualists.</title>
        <authorList>
            <consortium name="DOE Joint Genome Institute"/>
            <consortium name="Mycorrhizal Genomics Consortium"/>
            <person name="Kohler A."/>
            <person name="Kuo A."/>
            <person name="Nagy L.G."/>
            <person name="Floudas D."/>
            <person name="Copeland A."/>
            <person name="Barry K.W."/>
            <person name="Cichocki N."/>
            <person name="Veneault-Fourrey C."/>
            <person name="LaButti K."/>
            <person name="Lindquist E.A."/>
            <person name="Lipzen A."/>
            <person name="Lundell T."/>
            <person name="Morin E."/>
            <person name="Murat C."/>
            <person name="Riley R."/>
            <person name="Ohm R."/>
            <person name="Sun H."/>
            <person name="Tunlid A."/>
            <person name="Henrissat B."/>
            <person name="Grigoriev I.V."/>
            <person name="Hibbett D.S."/>
            <person name="Martin F."/>
        </authorList>
    </citation>
    <scope>NUCLEOTIDE SEQUENCE [LARGE SCALE GENOMIC DNA]</scope>
    <source>
        <strain evidence="1 2">Koide BX008</strain>
    </source>
</reference>
<evidence type="ECO:0000313" key="2">
    <source>
        <dbReference type="Proteomes" id="UP000054549"/>
    </source>
</evidence>
<gene>
    <name evidence="1" type="ORF">M378DRAFT_157426</name>
</gene>
<dbReference type="HOGENOM" id="CLU_1454037_0_0_1"/>
<dbReference type="AlphaFoldDB" id="A0A0C2X4K7"/>
<organism evidence="1 2">
    <name type="scientific">Amanita muscaria (strain Koide BX008)</name>
    <dbReference type="NCBI Taxonomy" id="946122"/>
    <lineage>
        <taxon>Eukaryota</taxon>
        <taxon>Fungi</taxon>
        <taxon>Dikarya</taxon>
        <taxon>Basidiomycota</taxon>
        <taxon>Agaricomycotina</taxon>
        <taxon>Agaricomycetes</taxon>
        <taxon>Agaricomycetidae</taxon>
        <taxon>Agaricales</taxon>
        <taxon>Pluteineae</taxon>
        <taxon>Amanitaceae</taxon>
        <taxon>Amanita</taxon>
    </lineage>
</organism>
<evidence type="ECO:0000313" key="1">
    <source>
        <dbReference type="EMBL" id="KIL69192.1"/>
    </source>
</evidence>
<dbReference type="OrthoDB" id="3357985at2759"/>